<dbReference type="PANTHER" id="PTHR30046">
    <property type="entry name" value="FLAGELLAR M-RING PROTEIN"/>
    <property type="match status" value="1"/>
</dbReference>
<evidence type="ECO:0000256" key="6">
    <source>
        <dbReference type="ARBA" id="ARBA00022989"/>
    </source>
</evidence>
<comment type="similarity">
    <text evidence="3 9">Belongs to the FliF family.</text>
</comment>
<evidence type="ECO:0000256" key="1">
    <source>
        <dbReference type="ARBA" id="ARBA00004117"/>
    </source>
</evidence>
<evidence type="ECO:0000256" key="9">
    <source>
        <dbReference type="PIRNR" id="PIRNR004862"/>
    </source>
</evidence>
<evidence type="ECO:0000256" key="2">
    <source>
        <dbReference type="ARBA" id="ARBA00004651"/>
    </source>
</evidence>
<evidence type="ECO:0000256" key="8">
    <source>
        <dbReference type="ARBA" id="ARBA00023143"/>
    </source>
</evidence>
<evidence type="ECO:0000256" key="3">
    <source>
        <dbReference type="ARBA" id="ARBA00007971"/>
    </source>
</evidence>
<keyword evidence="5 11" id="KW-0812">Transmembrane</keyword>
<dbReference type="InterPro" id="IPR013556">
    <property type="entry name" value="Flag_M-ring_C"/>
</dbReference>
<feature type="region of interest" description="Disordered" evidence="10">
    <location>
        <begin position="308"/>
        <end position="327"/>
    </location>
</feature>
<keyword evidence="7 11" id="KW-0472">Membrane</keyword>
<dbReference type="NCBIfam" id="TIGR00206">
    <property type="entry name" value="fliF"/>
    <property type="match status" value="1"/>
</dbReference>
<dbReference type="Pfam" id="PF01514">
    <property type="entry name" value="YscJ_FliF"/>
    <property type="match status" value="1"/>
</dbReference>
<dbReference type="RefSeq" id="WP_029053211.1">
    <property type="nucleotide sequence ID" value="NZ_CP015108.1"/>
</dbReference>
<accession>A0ABM6JYW2</accession>
<dbReference type="InterPro" id="IPR043427">
    <property type="entry name" value="YscJ/FliF"/>
</dbReference>
<keyword evidence="15" id="KW-1185">Reference proteome</keyword>
<dbReference type="InterPro" id="IPR045851">
    <property type="entry name" value="AMP-bd_C_sf"/>
</dbReference>
<name>A0ABM6JYW2_SPOUR</name>
<evidence type="ECO:0000259" key="12">
    <source>
        <dbReference type="Pfam" id="PF01514"/>
    </source>
</evidence>
<keyword evidence="14" id="KW-0282">Flagellum</keyword>
<feature type="transmembrane region" description="Helical" evidence="11">
    <location>
        <begin position="26"/>
        <end position="45"/>
    </location>
</feature>
<sequence length="533" mass="59403">MKERLTKLRADLKAFWESRTKNQKTIYIATTAGMIILAVFLTVTMSRTTYVTLYSEVSPSEIGRIKEVLDGQGVPYLVEPGGTAISVPEKQLDNLRVSLAAEGFPDSGLIDYSFFSDNAGFGTTDNEFNMIKLAAMQTELANLIKGIEGIKDAKVMLTLPTEGIFVNDTTSEASAAIMLKTNPGQSFSEQQITSLYNLVSKSLPNLSNENIVIQNQYFEYFDLKDSGNSYGASVTDQMGVKKTIERDLQRQVQMMLGTLMGQDKVVVSVTTDIDFKKEQREENLVTPVDPENMEGIALSVQRITESFSGTNPAVGGTPEGEDPTDNRTTYVEGEGGDGDYERLEETINNEVNRIRKDIVESPYKISNIGIQVMIEPPTADDPTSLAPEVRQDVERILETIVRTSLDTEVAGELTEEILAEKIAVSVQPLKGKNVIFEDAKTNIPWWVYLIGGVLLLAIIVLVVLFLRKRRNEAEMEEELAEEHAQTQLDSVQVDDINLEQETEATARRKQLEKMAKDKPEEFAKLLRTWITKE</sequence>
<feature type="domain" description="Flagellar M-ring C-terminal" evidence="13">
    <location>
        <begin position="256"/>
        <end position="398"/>
    </location>
</feature>
<gene>
    <name evidence="14" type="ORF">SporoS204_14835</name>
</gene>
<dbReference type="InterPro" id="IPR006182">
    <property type="entry name" value="FliF_N_dom"/>
</dbReference>
<protein>
    <recommendedName>
        <fullName evidence="9">Flagellar M-ring protein</fullName>
    </recommendedName>
</protein>
<evidence type="ECO:0000256" key="4">
    <source>
        <dbReference type="ARBA" id="ARBA00022475"/>
    </source>
</evidence>
<dbReference type="EMBL" id="CP015108">
    <property type="protein sequence ID" value="ARF15315.1"/>
    <property type="molecule type" value="Genomic_DNA"/>
</dbReference>
<keyword evidence="8 9" id="KW-0975">Bacterial flagellum</keyword>
<comment type="function">
    <text evidence="9">The M ring may be actively involved in energy transduction.</text>
</comment>
<evidence type="ECO:0000313" key="15">
    <source>
        <dbReference type="Proteomes" id="UP000192486"/>
    </source>
</evidence>
<keyword evidence="14" id="KW-0969">Cilium</keyword>
<proteinExistence type="inferred from homology"/>
<dbReference type="Gene3D" id="3.30.300.30">
    <property type="match status" value="1"/>
</dbReference>
<keyword evidence="14" id="KW-0966">Cell projection</keyword>
<evidence type="ECO:0000259" key="13">
    <source>
        <dbReference type="Pfam" id="PF08345"/>
    </source>
</evidence>
<feature type="transmembrane region" description="Helical" evidence="11">
    <location>
        <begin position="445"/>
        <end position="466"/>
    </location>
</feature>
<evidence type="ECO:0000256" key="5">
    <source>
        <dbReference type="ARBA" id="ARBA00022692"/>
    </source>
</evidence>
<reference evidence="14 15" key="1">
    <citation type="submission" date="2016-04" db="EMBL/GenBank/DDBJ databases">
        <title>Comparative Genomics and Epigenetics of Sporosarcina ureae.</title>
        <authorList>
            <person name="Oliver A.S."/>
            <person name="Cooper K.K."/>
        </authorList>
    </citation>
    <scope>NUCLEOTIDE SEQUENCE [LARGE SCALE GENOMIC DNA]</scope>
    <source>
        <strain evidence="14 15">S204</strain>
    </source>
</reference>
<dbReference type="PRINTS" id="PR01009">
    <property type="entry name" value="FLGMRINGFLIF"/>
</dbReference>
<organism evidence="14 15">
    <name type="scientific">Sporosarcina ureae</name>
    <dbReference type="NCBI Taxonomy" id="1571"/>
    <lineage>
        <taxon>Bacteria</taxon>
        <taxon>Bacillati</taxon>
        <taxon>Bacillota</taxon>
        <taxon>Bacilli</taxon>
        <taxon>Bacillales</taxon>
        <taxon>Caryophanaceae</taxon>
        <taxon>Sporosarcina</taxon>
    </lineage>
</organism>
<dbReference type="Pfam" id="PF08345">
    <property type="entry name" value="YscJ_FliF_C"/>
    <property type="match status" value="1"/>
</dbReference>
<evidence type="ECO:0000256" key="11">
    <source>
        <dbReference type="SAM" id="Phobius"/>
    </source>
</evidence>
<feature type="domain" description="Flagellar M-ring N-terminal" evidence="12">
    <location>
        <begin position="46"/>
        <end position="220"/>
    </location>
</feature>
<keyword evidence="4" id="KW-1003">Cell membrane</keyword>
<evidence type="ECO:0000256" key="7">
    <source>
        <dbReference type="ARBA" id="ARBA00023136"/>
    </source>
</evidence>
<evidence type="ECO:0000256" key="10">
    <source>
        <dbReference type="SAM" id="MobiDB-lite"/>
    </source>
</evidence>
<comment type="subcellular location">
    <subcellularLocation>
        <location evidence="1 9">Bacterial flagellum basal body</location>
    </subcellularLocation>
    <subcellularLocation>
        <location evidence="2">Cell membrane</location>
        <topology evidence="2">Multi-pass membrane protein</topology>
    </subcellularLocation>
</comment>
<dbReference type="PANTHER" id="PTHR30046:SF0">
    <property type="entry name" value="FLAGELLAR M-RING PROTEIN"/>
    <property type="match status" value="1"/>
</dbReference>
<dbReference type="InterPro" id="IPR000067">
    <property type="entry name" value="FlgMring_FliF"/>
</dbReference>
<evidence type="ECO:0000313" key="14">
    <source>
        <dbReference type="EMBL" id="ARF15315.1"/>
    </source>
</evidence>
<dbReference type="PIRSF" id="PIRSF004862">
    <property type="entry name" value="FliF"/>
    <property type="match status" value="1"/>
</dbReference>
<dbReference type="Proteomes" id="UP000192486">
    <property type="component" value="Chromosome"/>
</dbReference>
<keyword evidence="6 11" id="KW-1133">Transmembrane helix</keyword>